<feature type="compositionally biased region" description="Polar residues" evidence="7">
    <location>
        <begin position="260"/>
        <end position="270"/>
    </location>
</feature>
<keyword evidence="3" id="KW-0804">Transcription</keyword>
<dbReference type="GO" id="GO:0008270">
    <property type="term" value="F:zinc ion binding"/>
    <property type="evidence" value="ECO:0007669"/>
    <property type="project" value="UniProtKB-KW"/>
</dbReference>
<keyword evidence="4" id="KW-0539">Nucleus</keyword>
<evidence type="ECO:0000256" key="4">
    <source>
        <dbReference type="ARBA" id="ARBA00023242"/>
    </source>
</evidence>
<name>A0A9D3RXQ6_ANGAN</name>
<evidence type="ECO:0000256" key="1">
    <source>
        <dbReference type="ARBA" id="ARBA00004123"/>
    </source>
</evidence>
<dbReference type="Gene3D" id="1.20.5.170">
    <property type="match status" value="1"/>
</dbReference>
<feature type="domain" description="C2H2-type" evidence="8">
    <location>
        <begin position="9"/>
        <end position="33"/>
    </location>
</feature>
<evidence type="ECO:0000256" key="7">
    <source>
        <dbReference type="SAM" id="MobiDB-lite"/>
    </source>
</evidence>
<sequence length="396" mass="43447">MNTERDRPYACSAPGCTQRFPTEDHLMIHRHKHEMSLKLPSIKKDSILSDQTPTPTRFLRSCEEVGLFRELGCCPQTEEDTKQRSVDHSQNQEHTSNHNNSSAQQQAPPSTKATSILAQDTTTTEQLGPVSGLLSCMLYLRAQQRHPQPASKPDSAQPDPAQPDPTLPDSTLPSSASVNLSQIESHGLSLGSSLISSTHHSTCSSPQFPSVPSEARQRLKAALRHHSGSVTNGNINTMGHMMEMTSPQQEQRGRQHLAHTYQQNGHTHSQSHAHDQSGYTQLQSLVNQRHPALPLQTSPYPPEPPQVSAGAESAQAGGGVQAGTPHKRKVWVTSLERKAEELGHSNLQLQSEVTLLKTEVTQLKELLLAHRDCPVTTRQKETQRYPSAESSPAGSH</sequence>
<feature type="region of interest" description="Disordered" evidence="7">
    <location>
        <begin position="371"/>
        <end position="396"/>
    </location>
</feature>
<comment type="caution">
    <text evidence="9">The sequence shown here is derived from an EMBL/GenBank/DDBJ whole genome shotgun (WGS) entry which is preliminary data.</text>
</comment>
<feature type="region of interest" description="Disordered" evidence="7">
    <location>
        <begin position="195"/>
        <end position="277"/>
    </location>
</feature>
<dbReference type="SUPFAM" id="SSF57959">
    <property type="entry name" value="Leucine zipper domain"/>
    <property type="match status" value="1"/>
</dbReference>
<feature type="coiled-coil region" evidence="6">
    <location>
        <begin position="332"/>
        <end position="366"/>
    </location>
</feature>
<keyword evidence="6" id="KW-0175">Coiled coil</keyword>
<feature type="region of interest" description="Disordered" evidence="7">
    <location>
        <begin position="292"/>
        <end position="326"/>
    </location>
</feature>
<dbReference type="Proteomes" id="UP001044222">
    <property type="component" value="Chromosome 9"/>
</dbReference>
<feature type="compositionally biased region" description="Basic residues" evidence="7">
    <location>
        <begin position="218"/>
        <end position="227"/>
    </location>
</feature>
<feature type="compositionally biased region" description="Low complexity" evidence="7">
    <location>
        <begin position="195"/>
        <end position="205"/>
    </location>
</feature>
<dbReference type="InterPro" id="IPR036236">
    <property type="entry name" value="Znf_C2H2_sf"/>
</dbReference>
<dbReference type="InterPro" id="IPR013087">
    <property type="entry name" value="Znf_C2H2_type"/>
</dbReference>
<keyword evidence="5" id="KW-0863">Zinc-finger</keyword>
<feature type="compositionally biased region" description="Basic and acidic residues" evidence="7">
    <location>
        <begin position="371"/>
        <end position="383"/>
    </location>
</feature>
<dbReference type="PROSITE" id="PS50157">
    <property type="entry name" value="ZINC_FINGER_C2H2_2"/>
    <property type="match status" value="1"/>
</dbReference>
<accession>A0A9D3RXQ6</accession>
<keyword evidence="5" id="KW-0479">Metal-binding</keyword>
<dbReference type="GO" id="GO:0003700">
    <property type="term" value="F:DNA-binding transcription factor activity"/>
    <property type="evidence" value="ECO:0007669"/>
    <property type="project" value="InterPro"/>
</dbReference>
<evidence type="ECO:0000256" key="5">
    <source>
        <dbReference type="PROSITE-ProRule" id="PRU00042"/>
    </source>
</evidence>
<evidence type="ECO:0000313" key="9">
    <source>
        <dbReference type="EMBL" id="KAG5843117.1"/>
    </source>
</evidence>
<dbReference type="PANTHER" id="PTHR19304">
    <property type="entry name" value="CYCLIC-AMP RESPONSE ELEMENT BINDING PROTEIN"/>
    <property type="match status" value="1"/>
</dbReference>
<dbReference type="AlphaFoldDB" id="A0A9D3RXQ6"/>
<protein>
    <recommendedName>
        <fullName evidence="8">C2H2-type domain-containing protein</fullName>
    </recommendedName>
</protein>
<evidence type="ECO:0000256" key="3">
    <source>
        <dbReference type="ARBA" id="ARBA00023163"/>
    </source>
</evidence>
<evidence type="ECO:0000259" key="8">
    <source>
        <dbReference type="PROSITE" id="PS50157"/>
    </source>
</evidence>
<organism evidence="9 10">
    <name type="scientific">Anguilla anguilla</name>
    <name type="common">European freshwater eel</name>
    <name type="synonym">Muraena anguilla</name>
    <dbReference type="NCBI Taxonomy" id="7936"/>
    <lineage>
        <taxon>Eukaryota</taxon>
        <taxon>Metazoa</taxon>
        <taxon>Chordata</taxon>
        <taxon>Craniata</taxon>
        <taxon>Vertebrata</taxon>
        <taxon>Euteleostomi</taxon>
        <taxon>Actinopterygii</taxon>
        <taxon>Neopterygii</taxon>
        <taxon>Teleostei</taxon>
        <taxon>Anguilliformes</taxon>
        <taxon>Anguillidae</taxon>
        <taxon>Anguilla</taxon>
    </lineage>
</organism>
<feature type="region of interest" description="Disordered" evidence="7">
    <location>
        <begin position="144"/>
        <end position="175"/>
    </location>
</feature>
<dbReference type="PROSITE" id="PS00028">
    <property type="entry name" value="ZINC_FINGER_C2H2_1"/>
    <property type="match status" value="1"/>
</dbReference>
<dbReference type="SUPFAM" id="SSF57667">
    <property type="entry name" value="beta-beta-alpha zinc fingers"/>
    <property type="match status" value="1"/>
</dbReference>
<feature type="compositionally biased region" description="Basic and acidic residues" evidence="7">
    <location>
        <begin position="79"/>
        <end position="91"/>
    </location>
</feature>
<feature type="compositionally biased region" description="Polar residues" evidence="7">
    <location>
        <begin position="228"/>
        <end position="237"/>
    </location>
</feature>
<evidence type="ECO:0000256" key="2">
    <source>
        <dbReference type="ARBA" id="ARBA00023015"/>
    </source>
</evidence>
<dbReference type="EMBL" id="JAFIRN010000009">
    <property type="protein sequence ID" value="KAG5843117.1"/>
    <property type="molecule type" value="Genomic_DNA"/>
</dbReference>
<feature type="compositionally biased region" description="Polar residues" evidence="7">
    <location>
        <begin position="92"/>
        <end position="115"/>
    </location>
</feature>
<keyword evidence="5" id="KW-0862">Zinc</keyword>
<dbReference type="Gene3D" id="3.30.160.60">
    <property type="entry name" value="Classic Zinc Finger"/>
    <property type="match status" value="1"/>
</dbReference>
<feature type="compositionally biased region" description="Low complexity" evidence="7">
    <location>
        <begin position="306"/>
        <end position="315"/>
    </location>
</feature>
<dbReference type="InterPro" id="IPR051027">
    <property type="entry name" value="bZIP_transcription_factors"/>
</dbReference>
<proteinExistence type="predicted"/>
<evidence type="ECO:0000313" key="10">
    <source>
        <dbReference type="Proteomes" id="UP001044222"/>
    </source>
</evidence>
<keyword evidence="10" id="KW-1185">Reference proteome</keyword>
<dbReference type="GO" id="GO:0005634">
    <property type="term" value="C:nucleus"/>
    <property type="evidence" value="ECO:0007669"/>
    <property type="project" value="UniProtKB-SubCell"/>
</dbReference>
<keyword evidence="2" id="KW-0805">Transcription regulation</keyword>
<evidence type="ECO:0000256" key="6">
    <source>
        <dbReference type="SAM" id="Coils"/>
    </source>
</evidence>
<feature type="region of interest" description="Disordered" evidence="7">
    <location>
        <begin position="79"/>
        <end position="115"/>
    </location>
</feature>
<dbReference type="InterPro" id="IPR046347">
    <property type="entry name" value="bZIP_sf"/>
</dbReference>
<gene>
    <name evidence="9" type="ORF">ANANG_G00185080</name>
</gene>
<reference evidence="9" key="1">
    <citation type="submission" date="2021-01" db="EMBL/GenBank/DDBJ databases">
        <title>A chromosome-scale assembly of European eel, Anguilla anguilla.</title>
        <authorList>
            <person name="Henkel C."/>
            <person name="Jong-Raadsen S.A."/>
            <person name="Dufour S."/>
            <person name="Weltzien F.-A."/>
            <person name="Palstra A.P."/>
            <person name="Pelster B."/>
            <person name="Spaink H.P."/>
            <person name="Van Den Thillart G.E."/>
            <person name="Jansen H."/>
            <person name="Zahm M."/>
            <person name="Klopp C."/>
            <person name="Cedric C."/>
            <person name="Louis A."/>
            <person name="Berthelot C."/>
            <person name="Parey E."/>
            <person name="Roest Crollius H."/>
            <person name="Montfort J."/>
            <person name="Robinson-Rechavi M."/>
            <person name="Bucao C."/>
            <person name="Bouchez O."/>
            <person name="Gislard M."/>
            <person name="Lluch J."/>
            <person name="Milhes M."/>
            <person name="Lampietro C."/>
            <person name="Lopez Roques C."/>
            <person name="Donnadieu C."/>
            <person name="Braasch I."/>
            <person name="Desvignes T."/>
            <person name="Postlethwait J."/>
            <person name="Bobe J."/>
            <person name="Guiguen Y."/>
            <person name="Dirks R."/>
        </authorList>
    </citation>
    <scope>NUCLEOTIDE SEQUENCE</scope>
    <source>
        <strain evidence="9">Tag_6206</strain>
        <tissue evidence="9">Liver</tissue>
    </source>
</reference>
<comment type="subcellular location">
    <subcellularLocation>
        <location evidence="1">Nucleus</location>
    </subcellularLocation>
</comment>
<feature type="compositionally biased region" description="Polar residues" evidence="7">
    <location>
        <begin position="384"/>
        <end position="396"/>
    </location>
</feature>